<comment type="caution">
    <text evidence="1">The sequence shown here is derived from an EMBL/GenBank/DDBJ whole genome shotgun (WGS) entry which is preliminary data.</text>
</comment>
<sequence>MQILTLVLVPCSSSHMNPCASPGSQHFTLKSLRLSRMPASHIQILMPVQVPKSSEESLGFSRLPMLHMQVLIPVQVPGNSNHSLLWRRLPMLHIIPYTTKNNSL</sequence>
<dbReference type="Proteomes" id="UP000765509">
    <property type="component" value="Unassembled WGS sequence"/>
</dbReference>
<evidence type="ECO:0000313" key="2">
    <source>
        <dbReference type="Proteomes" id="UP000765509"/>
    </source>
</evidence>
<proteinExistence type="predicted"/>
<dbReference type="EMBL" id="AVOT02003967">
    <property type="protein sequence ID" value="MBW0475050.1"/>
    <property type="molecule type" value="Genomic_DNA"/>
</dbReference>
<accession>A0A9Q3C2H7</accession>
<protein>
    <submittedName>
        <fullName evidence="1">Uncharacterized protein</fullName>
    </submittedName>
</protein>
<organism evidence="1 2">
    <name type="scientific">Austropuccinia psidii MF-1</name>
    <dbReference type="NCBI Taxonomy" id="1389203"/>
    <lineage>
        <taxon>Eukaryota</taxon>
        <taxon>Fungi</taxon>
        <taxon>Dikarya</taxon>
        <taxon>Basidiomycota</taxon>
        <taxon>Pucciniomycotina</taxon>
        <taxon>Pucciniomycetes</taxon>
        <taxon>Pucciniales</taxon>
        <taxon>Sphaerophragmiaceae</taxon>
        <taxon>Austropuccinia</taxon>
    </lineage>
</organism>
<keyword evidence="2" id="KW-1185">Reference proteome</keyword>
<reference evidence="1" key="1">
    <citation type="submission" date="2021-03" db="EMBL/GenBank/DDBJ databases">
        <title>Draft genome sequence of rust myrtle Austropuccinia psidii MF-1, a brazilian biotype.</title>
        <authorList>
            <person name="Quecine M.C."/>
            <person name="Pachon D.M.R."/>
            <person name="Bonatelli M.L."/>
            <person name="Correr F.H."/>
            <person name="Franceschini L.M."/>
            <person name="Leite T.F."/>
            <person name="Margarido G.R.A."/>
            <person name="Almeida C.A."/>
            <person name="Ferrarezi J.A."/>
            <person name="Labate C.A."/>
        </authorList>
    </citation>
    <scope>NUCLEOTIDE SEQUENCE</scope>
    <source>
        <strain evidence="1">MF-1</strain>
    </source>
</reference>
<evidence type="ECO:0000313" key="1">
    <source>
        <dbReference type="EMBL" id="MBW0475050.1"/>
    </source>
</evidence>
<dbReference type="AlphaFoldDB" id="A0A9Q3C2H7"/>
<gene>
    <name evidence="1" type="ORF">O181_014765</name>
</gene>
<name>A0A9Q3C2H7_9BASI</name>